<sequence length="124" mass="14176">MVVEDLPVDCLLGRDLLPFSIILRTLSRQIQRSIKKASKHLVSQNLEREDKWIQETKTFLSRSLKPCKPRNSVLGKNYIADSKRHIFSNQVNSIHEEIGYIEQTRDTIKTKLSTIAAATLTELG</sequence>
<dbReference type="Proteomes" id="UP000276133">
    <property type="component" value="Unassembled WGS sequence"/>
</dbReference>
<comment type="caution">
    <text evidence="1">The sequence shown here is derived from an EMBL/GenBank/DDBJ whole genome shotgun (WGS) entry which is preliminary data.</text>
</comment>
<evidence type="ECO:0000313" key="2">
    <source>
        <dbReference type="Proteomes" id="UP000276133"/>
    </source>
</evidence>
<keyword evidence="2" id="KW-1185">Reference proteome</keyword>
<dbReference type="EMBL" id="REGN01013241">
    <property type="protein sequence ID" value="RMZ94172.1"/>
    <property type="molecule type" value="Genomic_DNA"/>
</dbReference>
<gene>
    <name evidence="1" type="ORF">BpHYR1_041912</name>
</gene>
<reference evidence="1 2" key="1">
    <citation type="journal article" date="2018" name="Sci. Rep.">
        <title>Genomic signatures of local adaptation to the degree of environmental predictability in rotifers.</title>
        <authorList>
            <person name="Franch-Gras L."/>
            <person name="Hahn C."/>
            <person name="Garcia-Roger E.M."/>
            <person name="Carmona M.J."/>
            <person name="Serra M."/>
            <person name="Gomez A."/>
        </authorList>
    </citation>
    <scope>NUCLEOTIDE SEQUENCE [LARGE SCALE GENOMIC DNA]</scope>
    <source>
        <strain evidence="1">HYR1</strain>
    </source>
</reference>
<organism evidence="1 2">
    <name type="scientific">Brachionus plicatilis</name>
    <name type="common">Marine rotifer</name>
    <name type="synonym">Brachionus muelleri</name>
    <dbReference type="NCBI Taxonomy" id="10195"/>
    <lineage>
        <taxon>Eukaryota</taxon>
        <taxon>Metazoa</taxon>
        <taxon>Spiralia</taxon>
        <taxon>Gnathifera</taxon>
        <taxon>Rotifera</taxon>
        <taxon>Eurotatoria</taxon>
        <taxon>Monogononta</taxon>
        <taxon>Pseudotrocha</taxon>
        <taxon>Ploima</taxon>
        <taxon>Brachionidae</taxon>
        <taxon>Brachionus</taxon>
    </lineage>
</organism>
<dbReference type="AlphaFoldDB" id="A0A3M7P540"/>
<evidence type="ECO:0000313" key="1">
    <source>
        <dbReference type="EMBL" id="RMZ94172.1"/>
    </source>
</evidence>
<feature type="non-terminal residue" evidence="1">
    <location>
        <position position="124"/>
    </location>
</feature>
<name>A0A3M7P540_BRAPC</name>
<proteinExistence type="predicted"/>
<protein>
    <submittedName>
        <fullName evidence="1">Uncharacterized protein</fullName>
    </submittedName>
</protein>
<accession>A0A3M7P540</accession>